<dbReference type="PANTHER" id="PTHR21237">
    <property type="entry name" value="GRPE PROTEIN"/>
    <property type="match status" value="1"/>
</dbReference>
<dbReference type="HAMAP" id="MF_01151">
    <property type="entry name" value="GrpE"/>
    <property type="match status" value="1"/>
</dbReference>
<dbReference type="PRINTS" id="PR00773">
    <property type="entry name" value="GRPEPROTEIN"/>
</dbReference>
<evidence type="ECO:0000256" key="4">
    <source>
        <dbReference type="RuleBase" id="RU000639"/>
    </source>
</evidence>
<comment type="subcellular location">
    <subcellularLocation>
        <location evidence="3">Cytoplasm</location>
    </subcellularLocation>
</comment>
<comment type="subunit">
    <text evidence="3">Homodimer.</text>
</comment>
<evidence type="ECO:0000313" key="9">
    <source>
        <dbReference type="Proteomes" id="UP001589788"/>
    </source>
</evidence>
<feature type="compositionally biased region" description="Low complexity" evidence="7">
    <location>
        <begin position="42"/>
        <end position="55"/>
    </location>
</feature>
<keyword evidence="9" id="KW-1185">Reference proteome</keyword>
<feature type="coiled-coil region" evidence="6">
    <location>
        <begin position="87"/>
        <end position="121"/>
    </location>
</feature>
<evidence type="ECO:0000256" key="1">
    <source>
        <dbReference type="ARBA" id="ARBA00009054"/>
    </source>
</evidence>
<evidence type="ECO:0000256" key="6">
    <source>
        <dbReference type="SAM" id="Coils"/>
    </source>
</evidence>
<evidence type="ECO:0000256" key="3">
    <source>
        <dbReference type="HAMAP-Rule" id="MF_01151"/>
    </source>
</evidence>
<comment type="similarity">
    <text evidence="1 3 5">Belongs to the GrpE family.</text>
</comment>
<evidence type="ECO:0000256" key="5">
    <source>
        <dbReference type="RuleBase" id="RU004478"/>
    </source>
</evidence>
<sequence>MSGVEEPREPTVLATEEVAQAGGSPGPTADTASHEAVPDPTPATEPGAAAAPAAARAEEPGAKGPGGEEPGAEEPAEVDPARLAEQLAVVQRERDEYLDALRRLQADFENYRKRIQRQQEDVILRAMERLVAAMLPALDAFELAEEHLVGDEAVSPGGLLQAVALLRDTLAKEGLERIGAVGDAFDPTAHEAVEHAPDGDGQGPVVEVVLRPGYRFQGRMVRPAMVKVRG</sequence>
<comment type="function">
    <text evidence="3 4">Participates actively in the response to hyperosmotic and heat shock by preventing the aggregation of stress-denatured proteins, in association with DnaK and GrpE. It is the nucleotide exchange factor for DnaK and may function as a thermosensor. Unfolded proteins bind initially to DnaJ; upon interaction with the DnaJ-bound protein, DnaK hydrolyzes its bound ATP, resulting in the formation of a stable complex. GrpE releases ADP from DnaK; ATP binding to DnaK triggers the release of the substrate protein, thus completing the reaction cycle. Several rounds of ATP-dependent interactions between DnaJ, DnaK and GrpE are required for fully efficient folding.</text>
</comment>
<reference evidence="8 9" key="1">
    <citation type="submission" date="2024-09" db="EMBL/GenBank/DDBJ databases">
        <authorList>
            <person name="Sun Q."/>
            <person name="Mori K."/>
        </authorList>
    </citation>
    <scope>NUCLEOTIDE SEQUENCE [LARGE SCALE GENOMIC DNA]</scope>
    <source>
        <strain evidence="8 9">JCM 15389</strain>
    </source>
</reference>
<dbReference type="Pfam" id="PF01025">
    <property type="entry name" value="GrpE"/>
    <property type="match status" value="1"/>
</dbReference>
<dbReference type="SUPFAM" id="SSF51064">
    <property type="entry name" value="Head domain of nucleotide exchange factor GrpE"/>
    <property type="match status" value="1"/>
</dbReference>
<dbReference type="RefSeq" id="WP_377786873.1">
    <property type="nucleotide sequence ID" value="NZ_JBHLYQ010000001.1"/>
</dbReference>
<keyword evidence="6" id="KW-0175">Coiled coil</keyword>
<dbReference type="PROSITE" id="PS01071">
    <property type="entry name" value="GRPE"/>
    <property type="match status" value="1"/>
</dbReference>
<evidence type="ECO:0000256" key="2">
    <source>
        <dbReference type="ARBA" id="ARBA00023186"/>
    </source>
</evidence>
<evidence type="ECO:0000313" key="8">
    <source>
        <dbReference type="EMBL" id="MFC0080551.1"/>
    </source>
</evidence>
<dbReference type="CDD" id="cd00446">
    <property type="entry name" value="GrpE"/>
    <property type="match status" value="1"/>
</dbReference>
<dbReference type="SUPFAM" id="SSF58014">
    <property type="entry name" value="Coiled-coil domain of nucleotide exchange factor GrpE"/>
    <property type="match status" value="1"/>
</dbReference>
<dbReference type="InterPro" id="IPR000740">
    <property type="entry name" value="GrpE"/>
</dbReference>
<comment type="caution">
    <text evidence="8">The sequence shown here is derived from an EMBL/GenBank/DDBJ whole genome shotgun (WGS) entry which is preliminary data.</text>
</comment>
<dbReference type="InterPro" id="IPR009012">
    <property type="entry name" value="GrpE_head"/>
</dbReference>
<dbReference type="Gene3D" id="2.30.22.10">
    <property type="entry name" value="Head domain of nucleotide exchange factor GrpE"/>
    <property type="match status" value="1"/>
</dbReference>
<keyword evidence="3 4" id="KW-0346">Stress response</keyword>
<dbReference type="Gene3D" id="3.90.20.20">
    <property type="match status" value="1"/>
</dbReference>
<keyword evidence="2 3" id="KW-0143">Chaperone</keyword>
<dbReference type="PANTHER" id="PTHR21237:SF23">
    <property type="entry name" value="GRPE PROTEIN HOMOLOG, MITOCHONDRIAL"/>
    <property type="match status" value="1"/>
</dbReference>
<feature type="region of interest" description="Disordered" evidence="7">
    <location>
        <begin position="1"/>
        <end position="80"/>
    </location>
</feature>
<protein>
    <recommendedName>
        <fullName evidence="3 4">Protein GrpE</fullName>
    </recommendedName>
    <alternativeName>
        <fullName evidence="3">HSP-70 cofactor</fullName>
    </alternativeName>
</protein>
<keyword evidence="3" id="KW-0963">Cytoplasm</keyword>
<evidence type="ECO:0000256" key="7">
    <source>
        <dbReference type="SAM" id="MobiDB-lite"/>
    </source>
</evidence>
<dbReference type="InterPro" id="IPR013805">
    <property type="entry name" value="GrpE_CC"/>
</dbReference>
<dbReference type="Proteomes" id="UP001589788">
    <property type="component" value="Unassembled WGS sequence"/>
</dbReference>
<dbReference type="EMBL" id="JBHLYQ010000001">
    <property type="protein sequence ID" value="MFC0080551.1"/>
    <property type="molecule type" value="Genomic_DNA"/>
</dbReference>
<gene>
    <name evidence="3" type="primary">grpE</name>
    <name evidence="8" type="ORF">ACFFRE_00055</name>
</gene>
<accession>A0ABV6BYM4</accession>
<name>A0ABV6BYM4_9ACTN</name>
<proteinExistence type="inferred from homology"/>
<organism evidence="8 9">
    <name type="scientific">Aciditerrimonas ferrireducens</name>
    <dbReference type="NCBI Taxonomy" id="667306"/>
    <lineage>
        <taxon>Bacteria</taxon>
        <taxon>Bacillati</taxon>
        <taxon>Actinomycetota</taxon>
        <taxon>Acidimicrobiia</taxon>
        <taxon>Acidimicrobiales</taxon>
        <taxon>Acidimicrobiaceae</taxon>
        <taxon>Aciditerrimonas</taxon>
    </lineage>
</organism>